<proteinExistence type="predicted"/>
<dbReference type="AlphaFoldDB" id="A0A7W7DB87"/>
<dbReference type="PANTHER" id="PTHR45772">
    <property type="entry name" value="CONSERVED COMPONENT OF ABC TRANSPORTER FOR NATURAL AMINO ACIDS-RELATED"/>
    <property type="match status" value="1"/>
</dbReference>
<dbReference type="GO" id="GO:0015808">
    <property type="term" value="P:L-alanine transport"/>
    <property type="evidence" value="ECO:0007669"/>
    <property type="project" value="TreeGrafter"/>
</dbReference>
<sequence length="292" mass="32212">MTLLAVRDLRLSFGGLLAIDGLTFSVGRAEIVSVIGPNGAGKTSAFNCVTGFYRPTAGRITLAGKDVTGMRPSKIARLGVARTFQNLRLFGEMSVLDNVRAGAHLWLRQSVADALLHTPRYRRTERECTEQAHHWLDFVGLRGDRFGRARALPYGEQRRVEIARALARKPELLLLDEPAAGLNHGEKAEMLDLIRRIRGLGVATVLIEHDMGLVMEVSERVVVLNFGREIADGRPEDVRRDPAVIEAYLGRDDDDDDEDDDEDDGGRAADVRDAAAAPRDRDEHRGGRDGRA</sequence>
<dbReference type="PROSITE" id="PS50893">
    <property type="entry name" value="ABC_TRANSPORTER_2"/>
    <property type="match status" value="1"/>
</dbReference>
<comment type="caution">
    <text evidence="6">The sequence shown here is derived from an EMBL/GenBank/DDBJ whole genome shotgun (WGS) entry which is preliminary data.</text>
</comment>
<dbReference type="GO" id="GO:0015188">
    <property type="term" value="F:L-isoleucine transmembrane transporter activity"/>
    <property type="evidence" value="ECO:0007669"/>
    <property type="project" value="TreeGrafter"/>
</dbReference>
<dbReference type="Pfam" id="PF00005">
    <property type="entry name" value="ABC_tran"/>
    <property type="match status" value="1"/>
</dbReference>
<evidence type="ECO:0000313" key="7">
    <source>
        <dbReference type="Proteomes" id="UP000542210"/>
    </source>
</evidence>
<evidence type="ECO:0000256" key="1">
    <source>
        <dbReference type="ARBA" id="ARBA00022448"/>
    </source>
</evidence>
<dbReference type="InterPro" id="IPR051120">
    <property type="entry name" value="ABC_AA/LPS_Transport"/>
</dbReference>
<feature type="region of interest" description="Disordered" evidence="4">
    <location>
        <begin position="247"/>
        <end position="292"/>
    </location>
</feature>
<evidence type="ECO:0000259" key="5">
    <source>
        <dbReference type="PROSITE" id="PS50893"/>
    </source>
</evidence>
<dbReference type="GO" id="GO:1903805">
    <property type="term" value="P:L-valine import across plasma membrane"/>
    <property type="evidence" value="ECO:0007669"/>
    <property type="project" value="TreeGrafter"/>
</dbReference>
<dbReference type="GO" id="GO:0005304">
    <property type="term" value="F:L-valine transmembrane transporter activity"/>
    <property type="evidence" value="ECO:0007669"/>
    <property type="project" value="TreeGrafter"/>
</dbReference>
<dbReference type="Pfam" id="PF12399">
    <property type="entry name" value="BCA_ABC_TP_C"/>
    <property type="match status" value="1"/>
</dbReference>
<dbReference type="InterPro" id="IPR003439">
    <property type="entry name" value="ABC_transporter-like_ATP-bd"/>
</dbReference>
<feature type="compositionally biased region" description="Acidic residues" evidence="4">
    <location>
        <begin position="252"/>
        <end position="264"/>
    </location>
</feature>
<protein>
    <submittedName>
        <fullName evidence="6">Branched-chain amino acid transport system ATP-binding protein</fullName>
    </submittedName>
</protein>
<reference evidence="6 7" key="1">
    <citation type="submission" date="2020-08" db="EMBL/GenBank/DDBJ databases">
        <title>Sequencing the genomes of 1000 actinobacteria strains.</title>
        <authorList>
            <person name="Klenk H.-P."/>
        </authorList>
    </citation>
    <scope>NUCLEOTIDE SEQUENCE [LARGE SCALE GENOMIC DNA]</scope>
    <source>
        <strain evidence="6 7">DSM 45784</strain>
    </source>
</reference>
<gene>
    <name evidence="6" type="ORF">BJ982_004970</name>
</gene>
<dbReference type="FunFam" id="3.40.50.300:FF:000421">
    <property type="entry name" value="Branched-chain amino acid ABC transporter ATP-binding protein"/>
    <property type="match status" value="1"/>
</dbReference>
<dbReference type="PANTHER" id="PTHR45772:SF7">
    <property type="entry name" value="AMINO ACID ABC TRANSPORTER ATP-BINDING PROTEIN"/>
    <property type="match status" value="1"/>
</dbReference>
<organism evidence="6 7">
    <name type="scientific">Sphaerisporangium siamense</name>
    <dbReference type="NCBI Taxonomy" id="795645"/>
    <lineage>
        <taxon>Bacteria</taxon>
        <taxon>Bacillati</taxon>
        <taxon>Actinomycetota</taxon>
        <taxon>Actinomycetes</taxon>
        <taxon>Streptosporangiales</taxon>
        <taxon>Streptosporangiaceae</taxon>
        <taxon>Sphaerisporangium</taxon>
    </lineage>
</organism>
<dbReference type="GO" id="GO:0042941">
    <property type="term" value="P:D-alanine transmembrane transport"/>
    <property type="evidence" value="ECO:0007669"/>
    <property type="project" value="TreeGrafter"/>
</dbReference>
<dbReference type="EMBL" id="JACHND010000001">
    <property type="protein sequence ID" value="MBB4703426.1"/>
    <property type="molecule type" value="Genomic_DNA"/>
</dbReference>
<keyword evidence="7" id="KW-1185">Reference proteome</keyword>
<evidence type="ECO:0000256" key="4">
    <source>
        <dbReference type="SAM" id="MobiDB-lite"/>
    </source>
</evidence>
<evidence type="ECO:0000256" key="2">
    <source>
        <dbReference type="ARBA" id="ARBA00022741"/>
    </source>
</evidence>
<keyword evidence="3 6" id="KW-0067">ATP-binding</keyword>
<feature type="domain" description="ABC transporter" evidence="5">
    <location>
        <begin position="4"/>
        <end position="251"/>
    </location>
</feature>
<dbReference type="RefSeq" id="WP_184883847.1">
    <property type="nucleotide sequence ID" value="NZ_BOOV01000029.1"/>
</dbReference>
<dbReference type="InterPro" id="IPR027417">
    <property type="entry name" value="P-loop_NTPase"/>
</dbReference>
<dbReference type="CDD" id="cd03219">
    <property type="entry name" value="ABC_Mj1267_LivG_branched"/>
    <property type="match status" value="1"/>
</dbReference>
<dbReference type="Gene3D" id="3.40.50.300">
    <property type="entry name" value="P-loop containing nucleotide triphosphate hydrolases"/>
    <property type="match status" value="1"/>
</dbReference>
<feature type="compositionally biased region" description="Basic and acidic residues" evidence="4">
    <location>
        <begin position="265"/>
        <end position="292"/>
    </location>
</feature>
<dbReference type="InterPro" id="IPR032823">
    <property type="entry name" value="BCA_ABC_TP_C"/>
</dbReference>
<dbReference type="SMART" id="SM00382">
    <property type="entry name" value="AAA"/>
    <property type="match status" value="1"/>
</dbReference>
<dbReference type="GO" id="GO:0016887">
    <property type="term" value="F:ATP hydrolysis activity"/>
    <property type="evidence" value="ECO:0007669"/>
    <property type="project" value="InterPro"/>
</dbReference>
<keyword evidence="1" id="KW-0813">Transport</keyword>
<dbReference type="InterPro" id="IPR003593">
    <property type="entry name" value="AAA+_ATPase"/>
</dbReference>
<dbReference type="GO" id="GO:0005886">
    <property type="term" value="C:plasma membrane"/>
    <property type="evidence" value="ECO:0007669"/>
    <property type="project" value="TreeGrafter"/>
</dbReference>
<keyword evidence="2" id="KW-0547">Nucleotide-binding</keyword>
<name>A0A7W7DB87_9ACTN</name>
<dbReference type="GO" id="GO:0005524">
    <property type="term" value="F:ATP binding"/>
    <property type="evidence" value="ECO:0007669"/>
    <property type="project" value="UniProtKB-KW"/>
</dbReference>
<evidence type="ECO:0000313" key="6">
    <source>
        <dbReference type="EMBL" id="MBB4703426.1"/>
    </source>
</evidence>
<dbReference type="GO" id="GO:1903806">
    <property type="term" value="P:L-isoleucine import across plasma membrane"/>
    <property type="evidence" value="ECO:0007669"/>
    <property type="project" value="TreeGrafter"/>
</dbReference>
<dbReference type="Proteomes" id="UP000542210">
    <property type="component" value="Unassembled WGS sequence"/>
</dbReference>
<dbReference type="GO" id="GO:0015192">
    <property type="term" value="F:L-phenylalanine transmembrane transporter activity"/>
    <property type="evidence" value="ECO:0007669"/>
    <property type="project" value="TreeGrafter"/>
</dbReference>
<evidence type="ECO:0000256" key="3">
    <source>
        <dbReference type="ARBA" id="ARBA00022840"/>
    </source>
</evidence>
<dbReference type="SUPFAM" id="SSF52540">
    <property type="entry name" value="P-loop containing nucleoside triphosphate hydrolases"/>
    <property type="match status" value="1"/>
</dbReference>
<accession>A0A7W7DB87</accession>